<dbReference type="Proteomes" id="UP000238304">
    <property type="component" value="Chromosome"/>
</dbReference>
<protein>
    <submittedName>
        <fullName evidence="1">Uncharacterized protein</fullName>
    </submittedName>
</protein>
<keyword evidence="2" id="KW-1185">Reference proteome</keyword>
<reference evidence="1 2" key="1">
    <citation type="submission" date="2018-02" db="EMBL/GenBank/DDBJ databases">
        <authorList>
            <person name="Holder M.E."/>
            <person name="Ajami N.J."/>
            <person name="Petrosino J.F."/>
        </authorList>
    </citation>
    <scope>NUCLEOTIDE SEQUENCE [LARGE SCALE GENOMIC DNA]</scope>
    <source>
        <strain evidence="1 2">ATCC 33285</strain>
    </source>
</reference>
<dbReference type="EMBL" id="CP027231">
    <property type="protein sequence ID" value="AVM52232.1"/>
    <property type="molecule type" value="Genomic_DNA"/>
</dbReference>
<sequence>MRSLLTQEKKSGQSAFLFSYKGATITTKPPKSCAGCAAGKRRTHRILLLITEKKHDYTKLQNCLLLIFAKKNRRFAEILQIDGFYIQILEDNFLWL</sequence>
<evidence type="ECO:0000313" key="2">
    <source>
        <dbReference type="Proteomes" id="UP000238304"/>
    </source>
</evidence>
<name>A0ABM6T608_9BACE</name>
<proteinExistence type="predicted"/>
<organism evidence="1 2">
    <name type="scientific">Bacteroides zoogleoformans</name>
    <dbReference type="NCBI Taxonomy" id="28119"/>
    <lineage>
        <taxon>Bacteria</taxon>
        <taxon>Pseudomonadati</taxon>
        <taxon>Bacteroidota</taxon>
        <taxon>Bacteroidia</taxon>
        <taxon>Bacteroidales</taxon>
        <taxon>Bacteroidaceae</taxon>
        <taxon>Bacteroides</taxon>
    </lineage>
</organism>
<accession>A0ABM6T608</accession>
<evidence type="ECO:0000313" key="1">
    <source>
        <dbReference type="EMBL" id="AVM52232.1"/>
    </source>
</evidence>
<gene>
    <name evidence="1" type="ORF">C4H11_04060</name>
</gene>